<dbReference type="Pfam" id="PF00491">
    <property type="entry name" value="Arginase"/>
    <property type="match status" value="1"/>
</dbReference>
<comment type="catalytic activity">
    <reaction evidence="8">
        <text>agmatine + H2O = urea + putrescine</text>
        <dbReference type="Rhea" id="RHEA:13929"/>
        <dbReference type="ChEBI" id="CHEBI:15377"/>
        <dbReference type="ChEBI" id="CHEBI:16199"/>
        <dbReference type="ChEBI" id="CHEBI:58145"/>
        <dbReference type="ChEBI" id="CHEBI:326268"/>
        <dbReference type="EC" id="3.5.3.11"/>
    </reaction>
</comment>
<organism evidence="15 16">
    <name type="scientific">Sinobacterium caligoides</name>
    <dbReference type="NCBI Taxonomy" id="933926"/>
    <lineage>
        <taxon>Bacteria</taxon>
        <taxon>Pseudomonadati</taxon>
        <taxon>Pseudomonadota</taxon>
        <taxon>Gammaproteobacteria</taxon>
        <taxon>Cellvibrionales</taxon>
        <taxon>Spongiibacteraceae</taxon>
        <taxon>Sinobacterium</taxon>
    </lineage>
</organism>
<evidence type="ECO:0000256" key="3">
    <source>
        <dbReference type="ARBA" id="ARBA00022801"/>
    </source>
</evidence>
<evidence type="ECO:0000256" key="9">
    <source>
        <dbReference type="ARBA" id="ARBA00054406"/>
    </source>
</evidence>
<evidence type="ECO:0000256" key="8">
    <source>
        <dbReference type="ARBA" id="ARBA00050304"/>
    </source>
</evidence>
<feature type="binding site" evidence="13">
    <location>
        <position position="232"/>
    </location>
    <ligand>
        <name>Mn(2+)</name>
        <dbReference type="ChEBI" id="CHEBI:29035"/>
        <label>2</label>
    </ligand>
</feature>
<feature type="binding site" evidence="13">
    <location>
        <position position="152"/>
    </location>
    <ligand>
        <name>Mn(2+)</name>
        <dbReference type="ChEBI" id="CHEBI:29035"/>
        <label>1</label>
    </ligand>
</feature>
<dbReference type="PROSITE" id="PS01053">
    <property type="entry name" value="ARGINASE_1"/>
    <property type="match status" value="1"/>
</dbReference>
<dbReference type="Proteomes" id="UP000275394">
    <property type="component" value="Unassembled WGS sequence"/>
</dbReference>
<feature type="binding site" evidence="13">
    <location>
        <position position="125"/>
    </location>
    <ligand>
        <name>Mn(2+)</name>
        <dbReference type="ChEBI" id="CHEBI:29035"/>
        <label>1</label>
    </ligand>
</feature>
<evidence type="ECO:0000256" key="12">
    <source>
        <dbReference type="ARBA" id="ARBA00082423"/>
    </source>
</evidence>
<dbReference type="InterPro" id="IPR006035">
    <property type="entry name" value="Ureohydrolase"/>
</dbReference>
<keyword evidence="6" id="KW-0620">Polyamine biosynthesis</keyword>
<evidence type="ECO:0000313" key="15">
    <source>
        <dbReference type="EMBL" id="ROS01234.1"/>
    </source>
</evidence>
<feature type="binding site" evidence="13">
    <location>
        <position position="230"/>
    </location>
    <ligand>
        <name>Mn(2+)</name>
        <dbReference type="ChEBI" id="CHEBI:29035"/>
        <label>1</label>
    </ligand>
</feature>
<evidence type="ECO:0000256" key="14">
    <source>
        <dbReference type="RuleBase" id="RU003684"/>
    </source>
</evidence>
<dbReference type="InterPro" id="IPR020855">
    <property type="entry name" value="Ureohydrolase_Mn_BS"/>
</dbReference>
<dbReference type="PIRSF" id="PIRSF036979">
    <property type="entry name" value="Arginase"/>
    <property type="match status" value="1"/>
</dbReference>
<dbReference type="FunFam" id="3.40.800.10:FF:000001">
    <property type="entry name" value="Agmatinase"/>
    <property type="match status" value="1"/>
</dbReference>
<sequence length="303" mass="33269">MSDSPIFGDISLYANNFSYMGRRLTRELTDDIDAVVLGIPYDMATTGRPGTRFGPNGVRQASVSLRWEEARWPWRFVLFDRLQVVDYGDVDFQPGNDADMVKRVQHDAGRILAAGKKLVSFGGDHFVTLPLLRAAHKVHGKMALIHFDAHTDTYADGSEYDHGTMFYHAPKERLIDTEHSIQVGIRTEYGYDDHPFAVIDAATANDLQAEQIVQQIKARVGDLPVYLTFDIDCLDPAYAPGTGTPVIGGLTSDLALKIIRGLAGVNIVAADVVEVAPCYDQSDITALAGATLALEMLHLFVSE</sequence>
<keyword evidence="3 14" id="KW-0378">Hydrolase</keyword>
<dbReference type="InterPro" id="IPR023696">
    <property type="entry name" value="Ureohydrolase_dom_sf"/>
</dbReference>
<feature type="binding site" evidence="13">
    <location>
        <position position="150"/>
    </location>
    <ligand>
        <name>Mn(2+)</name>
        <dbReference type="ChEBI" id="CHEBI:29035"/>
        <label>1</label>
    </ligand>
</feature>
<name>A0A3N2DN48_9GAMM</name>
<keyword evidence="7 13" id="KW-0464">Manganese</keyword>
<comment type="cofactor">
    <cofactor evidence="13">
        <name>Mn(2+)</name>
        <dbReference type="ChEBI" id="CHEBI:29035"/>
    </cofactor>
    <text evidence="13">Binds 2 manganese ions per subunit.</text>
</comment>
<dbReference type="PANTHER" id="PTHR11358">
    <property type="entry name" value="ARGINASE/AGMATINASE"/>
    <property type="match status" value="1"/>
</dbReference>
<keyword evidence="4" id="KW-0661">Putrescine biosynthesis</keyword>
<dbReference type="PANTHER" id="PTHR11358:SF26">
    <property type="entry name" value="GUANIDINO ACID HYDROLASE, MITOCHONDRIAL"/>
    <property type="match status" value="1"/>
</dbReference>
<keyword evidence="16" id="KW-1185">Reference proteome</keyword>
<dbReference type="GO" id="GO:0008295">
    <property type="term" value="P:spermidine biosynthetic process"/>
    <property type="evidence" value="ECO:0007669"/>
    <property type="project" value="UniProtKB-KW"/>
</dbReference>
<reference evidence="15 16" key="1">
    <citation type="submission" date="2018-11" db="EMBL/GenBank/DDBJ databases">
        <title>Genomic Encyclopedia of Type Strains, Phase IV (KMG-IV): sequencing the most valuable type-strain genomes for metagenomic binning, comparative biology and taxonomic classification.</title>
        <authorList>
            <person name="Goeker M."/>
        </authorList>
    </citation>
    <scope>NUCLEOTIDE SEQUENCE [LARGE SCALE GENOMIC DNA]</scope>
    <source>
        <strain evidence="15 16">DSM 100316</strain>
    </source>
</reference>
<gene>
    <name evidence="15" type="ORF">EDC56_1663</name>
</gene>
<evidence type="ECO:0000256" key="2">
    <source>
        <dbReference type="ARBA" id="ARBA00022723"/>
    </source>
</evidence>
<dbReference type="EMBL" id="RKHR01000004">
    <property type="protein sequence ID" value="ROS01234.1"/>
    <property type="molecule type" value="Genomic_DNA"/>
</dbReference>
<dbReference type="NCBIfam" id="NF002564">
    <property type="entry name" value="PRK02190.1"/>
    <property type="match status" value="1"/>
</dbReference>
<evidence type="ECO:0000256" key="1">
    <source>
        <dbReference type="ARBA" id="ARBA00009227"/>
    </source>
</evidence>
<evidence type="ECO:0000256" key="6">
    <source>
        <dbReference type="ARBA" id="ARBA00023115"/>
    </source>
</evidence>
<protein>
    <recommendedName>
        <fullName evidence="11">Agmatinase</fullName>
        <ecNumber evidence="10">3.5.3.11</ecNumber>
    </recommendedName>
    <alternativeName>
        <fullName evidence="12">Agmatine ureohydrolase</fullName>
    </alternativeName>
</protein>
<feature type="binding site" evidence="13">
    <location>
        <position position="148"/>
    </location>
    <ligand>
        <name>Mn(2+)</name>
        <dbReference type="ChEBI" id="CHEBI:29035"/>
        <label>1</label>
    </ligand>
</feature>
<dbReference type="OrthoDB" id="9789727at2"/>
<comment type="function">
    <text evidence="9">Catalyzes the formation of putrescine from agmatine.</text>
</comment>
<comment type="caution">
    <text evidence="15">The sequence shown here is derived from an EMBL/GenBank/DDBJ whole genome shotgun (WGS) entry which is preliminary data.</text>
</comment>
<evidence type="ECO:0000256" key="13">
    <source>
        <dbReference type="PIRSR" id="PIRSR036979-1"/>
    </source>
</evidence>
<evidence type="ECO:0000256" key="4">
    <source>
        <dbReference type="ARBA" id="ARBA00023023"/>
    </source>
</evidence>
<dbReference type="EC" id="3.5.3.11" evidence="10"/>
<evidence type="ECO:0000313" key="16">
    <source>
        <dbReference type="Proteomes" id="UP000275394"/>
    </source>
</evidence>
<dbReference type="PROSITE" id="PS51409">
    <property type="entry name" value="ARGINASE_2"/>
    <property type="match status" value="1"/>
</dbReference>
<evidence type="ECO:0000256" key="5">
    <source>
        <dbReference type="ARBA" id="ARBA00023066"/>
    </source>
</evidence>
<keyword evidence="2 13" id="KW-0479">Metal-binding</keyword>
<evidence type="ECO:0000256" key="10">
    <source>
        <dbReference type="ARBA" id="ARBA00066392"/>
    </source>
</evidence>
<evidence type="ECO:0000256" key="11">
    <source>
        <dbReference type="ARBA" id="ARBA00067513"/>
    </source>
</evidence>
<dbReference type="GO" id="GO:0033389">
    <property type="term" value="P:putrescine biosynthetic process from arginine, via agmatine"/>
    <property type="evidence" value="ECO:0007669"/>
    <property type="project" value="TreeGrafter"/>
</dbReference>
<dbReference type="NCBIfam" id="TIGR01230">
    <property type="entry name" value="agmatinase"/>
    <property type="match status" value="1"/>
</dbReference>
<evidence type="ECO:0000256" key="7">
    <source>
        <dbReference type="ARBA" id="ARBA00023211"/>
    </source>
</evidence>
<dbReference type="Gene3D" id="3.40.800.10">
    <property type="entry name" value="Ureohydrolase domain"/>
    <property type="match status" value="1"/>
</dbReference>
<dbReference type="RefSeq" id="WP_123712052.1">
    <property type="nucleotide sequence ID" value="NZ_RKHR01000004.1"/>
</dbReference>
<dbReference type="CDD" id="cd11592">
    <property type="entry name" value="Agmatinase_PAH"/>
    <property type="match status" value="1"/>
</dbReference>
<dbReference type="InterPro" id="IPR005925">
    <property type="entry name" value="Agmatinase-rel"/>
</dbReference>
<dbReference type="GO" id="GO:0008783">
    <property type="term" value="F:agmatinase activity"/>
    <property type="evidence" value="ECO:0007669"/>
    <property type="project" value="UniProtKB-EC"/>
</dbReference>
<dbReference type="AlphaFoldDB" id="A0A3N2DN48"/>
<accession>A0A3N2DN48</accession>
<proteinExistence type="inferred from homology"/>
<comment type="similarity">
    <text evidence="1">Belongs to the arginase family. Agmatinase subfamily.</text>
</comment>
<dbReference type="GO" id="GO:0046872">
    <property type="term" value="F:metal ion binding"/>
    <property type="evidence" value="ECO:0007669"/>
    <property type="project" value="UniProtKB-KW"/>
</dbReference>
<keyword evidence="5" id="KW-0745">Spermidine biosynthesis</keyword>
<dbReference type="SUPFAM" id="SSF52768">
    <property type="entry name" value="Arginase/deacetylase"/>
    <property type="match status" value="1"/>
</dbReference>